<organism evidence="1 2">
    <name type="scientific">Candidatus Woesebacteria bacterium RBG_13_36_22</name>
    <dbReference type="NCBI Taxonomy" id="1802478"/>
    <lineage>
        <taxon>Bacteria</taxon>
        <taxon>Candidatus Woeseibacteriota</taxon>
    </lineage>
</organism>
<sequence length="72" mass="8318">MKVNIENAVNQASRCMEGDYAKGYAYTLKEFVNNLKEVKQLHLKGESKQALDEFFNLYVFNKKLLGRGNDDQ</sequence>
<dbReference type="Proteomes" id="UP000176939">
    <property type="component" value="Unassembled WGS sequence"/>
</dbReference>
<accession>A0A1F7X459</accession>
<evidence type="ECO:0000313" key="1">
    <source>
        <dbReference type="EMBL" id="OGM09075.1"/>
    </source>
</evidence>
<dbReference type="AlphaFoldDB" id="A0A1F7X459"/>
<gene>
    <name evidence="1" type="ORF">A2Z67_03770</name>
</gene>
<name>A0A1F7X459_9BACT</name>
<reference evidence="1 2" key="1">
    <citation type="journal article" date="2016" name="Nat. Commun.">
        <title>Thousands of microbial genomes shed light on interconnected biogeochemical processes in an aquifer system.</title>
        <authorList>
            <person name="Anantharaman K."/>
            <person name="Brown C.T."/>
            <person name="Hug L.A."/>
            <person name="Sharon I."/>
            <person name="Castelle C.J."/>
            <person name="Probst A.J."/>
            <person name="Thomas B.C."/>
            <person name="Singh A."/>
            <person name="Wilkins M.J."/>
            <person name="Karaoz U."/>
            <person name="Brodie E.L."/>
            <person name="Williams K.H."/>
            <person name="Hubbard S.S."/>
            <person name="Banfield J.F."/>
        </authorList>
    </citation>
    <scope>NUCLEOTIDE SEQUENCE [LARGE SCALE GENOMIC DNA]</scope>
</reference>
<comment type="caution">
    <text evidence="1">The sequence shown here is derived from an EMBL/GenBank/DDBJ whole genome shotgun (WGS) entry which is preliminary data.</text>
</comment>
<proteinExistence type="predicted"/>
<protein>
    <submittedName>
        <fullName evidence="1">Uncharacterized protein</fullName>
    </submittedName>
</protein>
<evidence type="ECO:0000313" key="2">
    <source>
        <dbReference type="Proteomes" id="UP000176939"/>
    </source>
</evidence>
<dbReference type="EMBL" id="MGFQ01000027">
    <property type="protein sequence ID" value="OGM09075.1"/>
    <property type="molecule type" value="Genomic_DNA"/>
</dbReference>